<proteinExistence type="predicted"/>
<keyword evidence="3" id="KW-1185">Reference proteome</keyword>
<gene>
    <name evidence="2" type="ORF">Ate02nite_56480</name>
</gene>
<evidence type="ECO:0000313" key="2">
    <source>
        <dbReference type="EMBL" id="GIF22918.1"/>
    </source>
</evidence>
<dbReference type="RefSeq" id="WP_203810842.1">
    <property type="nucleotide sequence ID" value="NZ_BOMY01000037.1"/>
</dbReference>
<feature type="chain" id="PRO_5037978315" evidence="1">
    <location>
        <begin position="31"/>
        <end position="175"/>
    </location>
</feature>
<dbReference type="AlphaFoldDB" id="A0A919NRD1"/>
<organism evidence="2 3">
    <name type="scientific">Paractinoplanes tereljensis</name>
    <dbReference type="NCBI Taxonomy" id="571912"/>
    <lineage>
        <taxon>Bacteria</taxon>
        <taxon>Bacillati</taxon>
        <taxon>Actinomycetota</taxon>
        <taxon>Actinomycetes</taxon>
        <taxon>Micromonosporales</taxon>
        <taxon>Micromonosporaceae</taxon>
        <taxon>Paractinoplanes</taxon>
    </lineage>
</organism>
<evidence type="ECO:0000256" key="1">
    <source>
        <dbReference type="SAM" id="SignalP"/>
    </source>
</evidence>
<dbReference type="SUPFAM" id="SSF50405">
    <property type="entry name" value="Actin-crosslinking proteins"/>
    <property type="match status" value="1"/>
</dbReference>
<evidence type="ECO:0000313" key="3">
    <source>
        <dbReference type="Proteomes" id="UP000623608"/>
    </source>
</evidence>
<protein>
    <submittedName>
        <fullName evidence="2">Uncharacterized protein</fullName>
    </submittedName>
</protein>
<sequence>MKHRTKILGSLFAGVFTAAAALLGAGPAQAADPNTCFIRTATNNYVTAVGGGGRTTDVMHTNATVASTWERFTLVNTGDNSHYGLRTAFGYYVTAVASGGLSSGTYPDVLHTDATVLRDWEKFTFVSDGAGRFGIRAFDGHLLGAVGGGGRTYAAFDSNRTTLGTTEKFLFTCNV</sequence>
<keyword evidence="1" id="KW-0732">Signal</keyword>
<reference evidence="2" key="1">
    <citation type="submission" date="2021-01" db="EMBL/GenBank/DDBJ databases">
        <title>Whole genome shotgun sequence of Actinoplanes tereljensis NBRC 105297.</title>
        <authorList>
            <person name="Komaki H."/>
            <person name="Tamura T."/>
        </authorList>
    </citation>
    <scope>NUCLEOTIDE SEQUENCE</scope>
    <source>
        <strain evidence="2">NBRC 105297</strain>
    </source>
</reference>
<dbReference type="Proteomes" id="UP000623608">
    <property type="component" value="Unassembled WGS sequence"/>
</dbReference>
<dbReference type="EMBL" id="BOMY01000037">
    <property type="protein sequence ID" value="GIF22918.1"/>
    <property type="molecule type" value="Genomic_DNA"/>
</dbReference>
<dbReference type="CDD" id="cd00257">
    <property type="entry name" value="beta-trefoil_FSCN-like"/>
    <property type="match status" value="1"/>
</dbReference>
<dbReference type="Gene3D" id="2.80.10.50">
    <property type="match status" value="1"/>
</dbReference>
<dbReference type="InterPro" id="IPR008999">
    <property type="entry name" value="Actin-crosslinking"/>
</dbReference>
<accession>A0A919NRD1</accession>
<comment type="caution">
    <text evidence="2">The sequence shown here is derived from an EMBL/GenBank/DDBJ whole genome shotgun (WGS) entry which is preliminary data.</text>
</comment>
<name>A0A919NRD1_9ACTN</name>
<feature type="signal peptide" evidence="1">
    <location>
        <begin position="1"/>
        <end position="30"/>
    </location>
</feature>